<evidence type="ECO:0000256" key="1">
    <source>
        <dbReference type="ARBA" id="ARBA00022500"/>
    </source>
</evidence>
<dbReference type="EMBL" id="MDCO01000015">
    <property type="protein sequence ID" value="OEJ13051.1"/>
    <property type="molecule type" value="Genomic_DNA"/>
</dbReference>
<accession>A0A1E5NAB1</accession>
<dbReference type="InterPro" id="IPR004089">
    <property type="entry name" value="MCPsignal_dom"/>
</dbReference>
<gene>
    <name evidence="7" type="ORF">BFL38_00345</name>
</gene>
<dbReference type="CDD" id="cd12913">
    <property type="entry name" value="PDC1_MCP_like"/>
    <property type="match status" value="1"/>
</dbReference>
<dbReference type="SMART" id="SM00283">
    <property type="entry name" value="MA"/>
    <property type="match status" value="1"/>
</dbReference>
<keyword evidence="1" id="KW-0145">Chemotaxis</keyword>
<dbReference type="PANTHER" id="PTHR43531:SF11">
    <property type="entry name" value="METHYL-ACCEPTING CHEMOTAXIS PROTEIN 3"/>
    <property type="match status" value="1"/>
</dbReference>
<feature type="domain" description="Methyl-accepting transducer" evidence="5">
    <location>
        <begin position="365"/>
        <end position="594"/>
    </location>
</feature>
<dbReference type="InterPro" id="IPR051310">
    <property type="entry name" value="MCP_chemotaxis"/>
</dbReference>
<feature type="domain" description="HAMP" evidence="6">
    <location>
        <begin position="305"/>
        <end position="360"/>
    </location>
</feature>
<dbReference type="AlphaFoldDB" id="A0A1E5NAB1"/>
<dbReference type="Proteomes" id="UP000095247">
    <property type="component" value="Unassembled WGS sequence"/>
</dbReference>
<dbReference type="SUPFAM" id="SSF103190">
    <property type="entry name" value="Sensory domain-like"/>
    <property type="match status" value="1"/>
</dbReference>
<dbReference type="PROSITE" id="PS50111">
    <property type="entry name" value="CHEMOTAXIS_TRANSDUC_2"/>
    <property type="match status" value="1"/>
</dbReference>
<dbReference type="Pfam" id="PF22673">
    <property type="entry name" value="MCP-like_PDC_1"/>
    <property type="match status" value="1"/>
</dbReference>
<dbReference type="InterPro" id="IPR029151">
    <property type="entry name" value="Sensor-like_sf"/>
</dbReference>
<dbReference type="CDD" id="cd11386">
    <property type="entry name" value="MCP_signal"/>
    <property type="match status" value="1"/>
</dbReference>
<keyword evidence="4" id="KW-1133">Transmembrane helix</keyword>
<sequence>MLDNNKKSIGNNSLIFKFLIPYMAALFIICTAIYILYFPQYKIRFINSNQYNASSISSEIENNISYLYGKINIFCSYLEKETNRDNLLNVFKNIIKNEPNLVNIFYADTIPYKDGGTVLNTTGTLPSNYDQTSREWYKNAIASKEIVISEPYIDIVTKSIIVTFSKTIYVNGQLSGVVRIDVDFSKIISSALEEAKKYSYNISIINKEGLYIYSENQNSILKENIFNNQEISSHKNDIMNNNNYAWIDKELSYISSKIRNTNWHIILSIENKELNLSLLKLLILIISVFILLSAIEAVLVIVIAKPISNTLDNTISIIKSMSKGNFNTHFDEKELNKKDQTGDVIRALNDMQNKLGDIIYSMKDNINGINSSVNIITNGNIDLSDRSVSQASSLEELTRSIEFVFSSLKDTAENAGNAKNMSEKVSNATRNGVNAINATSENMALISEASKKISDITKIIESIAFQTNILALNASVEAARAGDQGKGFAVVASEVRNLAINVGNAAKDITAIANETVEKINNGSASVQASSYILNQIESSVNDVLTLLTEISSAIIEEENSLSQINTAVIEINKITQDTSKIANDGANASKDVLDKSNNIVEQVSYFHFN</sequence>
<dbReference type="GO" id="GO:0007165">
    <property type="term" value="P:signal transduction"/>
    <property type="evidence" value="ECO:0007669"/>
    <property type="project" value="UniProtKB-KW"/>
</dbReference>
<comment type="similarity">
    <text evidence="2">Belongs to the methyl-accepting chemotaxis (MCP) protein family.</text>
</comment>
<feature type="transmembrane region" description="Helical" evidence="4">
    <location>
        <begin position="281"/>
        <end position="304"/>
    </location>
</feature>
<evidence type="ECO:0000313" key="7">
    <source>
        <dbReference type="EMBL" id="OEJ13051.1"/>
    </source>
</evidence>
<dbReference type="Pfam" id="PF00015">
    <property type="entry name" value="MCPsignal"/>
    <property type="match status" value="1"/>
</dbReference>
<dbReference type="InterPro" id="IPR003660">
    <property type="entry name" value="HAMP_dom"/>
</dbReference>
<evidence type="ECO:0000256" key="2">
    <source>
        <dbReference type="ARBA" id="ARBA00029447"/>
    </source>
</evidence>
<dbReference type="RefSeq" id="WP_069727645.1">
    <property type="nucleotide sequence ID" value="NZ_MDCO01000015.1"/>
</dbReference>
<evidence type="ECO:0000259" key="5">
    <source>
        <dbReference type="PROSITE" id="PS50111"/>
    </source>
</evidence>
<dbReference type="SUPFAM" id="SSF58104">
    <property type="entry name" value="Methyl-accepting chemotaxis protein (MCP) signaling domain"/>
    <property type="match status" value="1"/>
</dbReference>
<evidence type="ECO:0000256" key="3">
    <source>
        <dbReference type="PROSITE-ProRule" id="PRU00284"/>
    </source>
</evidence>
<name>A0A1E5NAB1_9SPIR</name>
<feature type="transmembrane region" description="Helical" evidence="4">
    <location>
        <begin position="20"/>
        <end position="38"/>
    </location>
</feature>
<dbReference type="GO" id="GO:0006935">
    <property type="term" value="P:chemotaxis"/>
    <property type="evidence" value="ECO:0007669"/>
    <property type="project" value="UniProtKB-KW"/>
</dbReference>
<dbReference type="Gene3D" id="3.30.450.20">
    <property type="entry name" value="PAS domain"/>
    <property type="match status" value="2"/>
</dbReference>
<organism evidence="7 8">
    <name type="scientific">Brachyspira hampsonii</name>
    <dbReference type="NCBI Taxonomy" id="1287055"/>
    <lineage>
        <taxon>Bacteria</taxon>
        <taxon>Pseudomonadati</taxon>
        <taxon>Spirochaetota</taxon>
        <taxon>Spirochaetia</taxon>
        <taxon>Brachyspirales</taxon>
        <taxon>Brachyspiraceae</taxon>
        <taxon>Brachyspira</taxon>
    </lineage>
</organism>
<dbReference type="PANTHER" id="PTHR43531">
    <property type="entry name" value="PROTEIN ICFG"/>
    <property type="match status" value="1"/>
</dbReference>
<keyword evidence="3" id="KW-0807">Transducer</keyword>
<proteinExistence type="inferred from homology"/>
<keyword evidence="4" id="KW-0812">Transmembrane</keyword>
<keyword evidence="4" id="KW-0472">Membrane</keyword>
<dbReference type="GO" id="GO:0016020">
    <property type="term" value="C:membrane"/>
    <property type="evidence" value="ECO:0007669"/>
    <property type="project" value="InterPro"/>
</dbReference>
<evidence type="ECO:0000259" key="6">
    <source>
        <dbReference type="PROSITE" id="PS50885"/>
    </source>
</evidence>
<reference evidence="7 8" key="1">
    <citation type="submission" date="2016-08" db="EMBL/GenBank/DDBJ databases">
        <title>Characterization and recognition of Brachyspira hampsonii sp. nov., a novel intestinal spirochete that is pathogenic to pigs.</title>
        <authorList>
            <person name="Mirajkar N."/>
            <person name="La T."/>
            <person name="Phillips N."/>
            <person name="Hampson D."/>
            <person name="Gebhart C."/>
        </authorList>
    </citation>
    <scope>NUCLEOTIDE SEQUENCE [LARGE SCALE GENOMIC DNA]</scope>
    <source>
        <strain evidence="7 8">P280/1</strain>
    </source>
</reference>
<comment type="caution">
    <text evidence="7">The sequence shown here is derived from an EMBL/GenBank/DDBJ whole genome shotgun (WGS) entry which is preliminary data.</text>
</comment>
<dbReference type="PROSITE" id="PS50885">
    <property type="entry name" value="HAMP"/>
    <property type="match status" value="1"/>
</dbReference>
<protein>
    <submittedName>
        <fullName evidence="7">Chemotaxis protein</fullName>
    </submittedName>
</protein>
<evidence type="ECO:0000313" key="8">
    <source>
        <dbReference type="Proteomes" id="UP000095247"/>
    </source>
</evidence>
<dbReference type="Gene3D" id="1.10.287.950">
    <property type="entry name" value="Methyl-accepting chemotaxis protein"/>
    <property type="match status" value="1"/>
</dbReference>
<evidence type="ECO:0000256" key="4">
    <source>
        <dbReference type="SAM" id="Phobius"/>
    </source>
</evidence>